<dbReference type="Proteomes" id="UP000689195">
    <property type="component" value="Unassembled WGS sequence"/>
</dbReference>
<sequence>MEIVQQTIQLIVNILISKFFEQAMQPQKGVDSRLKTYQWDPIDFKQQRPRHFQIFPQQFNWILSWYLKIRQKDLRYIQMRCKQTIQF</sequence>
<accession>A0A8S1T3C8</accession>
<proteinExistence type="predicted"/>
<name>A0A8S1T3C8_9CILI</name>
<reference evidence="1" key="1">
    <citation type="submission" date="2021-01" db="EMBL/GenBank/DDBJ databases">
        <authorList>
            <consortium name="Genoscope - CEA"/>
            <person name="William W."/>
        </authorList>
    </citation>
    <scope>NUCLEOTIDE SEQUENCE</scope>
</reference>
<dbReference type="AlphaFoldDB" id="A0A8S1T3C8"/>
<gene>
    <name evidence="1" type="ORF">PPENT_87.1.T0170395</name>
</gene>
<dbReference type="EMBL" id="CAJJDO010000017">
    <property type="protein sequence ID" value="CAD8148251.1"/>
    <property type="molecule type" value="Genomic_DNA"/>
</dbReference>
<protein>
    <submittedName>
        <fullName evidence="1">Uncharacterized protein</fullName>
    </submittedName>
</protein>
<comment type="caution">
    <text evidence="1">The sequence shown here is derived from an EMBL/GenBank/DDBJ whole genome shotgun (WGS) entry which is preliminary data.</text>
</comment>
<evidence type="ECO:0000313" key="1">
    <source>
        <dbReference type="EMBL" id="CAD8148251.1"/>
    </source>
</evidence>
<organism evidence="1 2">
    <name type="scientific">Paramecium pentaurelia</name>
    <dbReference type="NCBI Taxonomy" id="43138"/>
    <lineage>
        <taxon>Eukaryota</taxon>
        <taxon>Sar</taxon>
        <taxon>Alveolata</taxon>
        <taxon>Ciliophora</taxon>
        <taxon>Intramacronucleata</taxon>
        <taxon>Oligohymenophorea</taxon>
        <taxon>Peniculida</taxon>
        <taxon>Parameciidae</taxon>
        <taxon>Paramecium</taxon>
    </lineage>
</organism>
<evidence type="ECO:0000313" key="2">
    <source>
        <dbReference type="Proteomes" id="UP000689195"/>
    </source>
</evidence>
<keyword evidence="2" id="KW-1185">Reference proteome</keyword>